<proteinExistence type="predicted"/>
<gene>
    <name evidence="1" type="ORF">O6H91_09G065200</name>
</gene>
<dbReference type="Proteomes" id="UP001162992">
    <property type="component" value="Chromosome 9"/>
</dbReference>
<dbReference type="EMBL" id="CM055100">
    <property type="protein sequence ID" value="KAJ7544120.1"/>
    <property type="molecule type" value="Genomic_DNA"/>
</dbReference>
<reference evidence="2" key="1">
    <citation type="journal article" date="2024" name="Proc. Natl. Acad. Sci. U.S.A.">
        <title>Extraordinary preservation of gene collinearity over three hundred million years revealed in homosporous lycophytes.</title>
        <authorList>
            <person name="Li C."/>
            <person name="Wickell D."/>
            <person name="Kuo L.Y."/>
            <person name="Chen X."/>
            <person name="Nie B."/>
            <person name="Liao X."/>
            <person name="Peng D."/>
            <person name="Ji J."/>
            <person name="Jenkins J."/>
            <person name="Williams M."/>
            <person name="Shu S."/>
            <person name="Plott C."/>
            <person name="Barry K."/>
            <person name="Rajasekar S."/>
            <person name="Grimwood J."/>
            <person name="Han X."/>
            <person name="Sun S."/>
            <person name="Hou Z."/>
            <person name="He W."/>
            <person name="Dai G."/>
            <person name="Sun C."/>
            <person name="Schmutz J."/>
            <person name="Leebens-Mack J.H."/>
            <person name="Li F.W."/>
            <person name="Wang L."/>
        </authorList>
    </citation>
    <scope>NUCLEOTIDE SEQUENCE [LARGE SCALE GENOMIC DNA]</scope>
    <source>
        <strain evidence="2">cv. PW_Plant_1</strain>
    </source>
</reference>
<sequence>MDKLDRGVVFTQAWGPWLHSPAASPNAWNKCVSACANFCHGIVSSRTLSALSVFFLNLIFDLPVFFLNRIFDLCRIQLLRLIDGLCCLIHPKFSNPLSIANVSGFMFLI</sequence>
<keyword evidence="2" id="KW-1185">Reference proteome</keyword>
<evidence type="ECO:0000313" key="1">
    <source>
        <dbReference type="EMBL" id="KAJ7544120.1"/>
    </source>
</evidence>
<accession>A0ACC2CQ76</accession>
<comment type="caution">
    <text evidence="1">The sequence shown here is derived from an EMBL/GenBank/DDBJ whole genome shotgun (WGS) entry which is preliminary data.</text>
</comment>
<organism evidence="1 2">
    <name type="scientific">Diphasiastrum complanatum</name>
    <name type="common">Issler's clubmoss</name>
    <name type="synonym">Lycopodium complanatum</name>
    <dbReference type="NCBI Taxonomy" id="34168"/>
    <lineage>
        <taxon>Eukaryota</taxon>
        <taxon>Viridiplantae</taxon>
        <taxon>Streptophyta</taxon>
        <taxon>Embryophyta</taxon>
        <taxon>Tracheophyta</taxon>
        <taxon>Lycopodiopsida</taxon>
        <taxon>Lycopodiales</taxon>
        <taxon>Lycopodiaceae</taxon>
        <taxon>Lycopodioideae</taxon>
        <taxon>Diphasiastrum</taxon>
    </lineage>
</organism>
<name>A0ACC2CQ76_DIPCM</name>
<evidence type="ECO:0000313" key="2">
    <source>
        <dbReference type="Proteomes" id="UP001162992"/>
    </source>
</evidence>
<protein>
    <submittedName>
        <fullName evidence="1">Uncharacterized protein</fullName>
    </submittedName>
</protein>